<evidence type="ECO:0000256" key="1">
    <source>
        <dbReference type="SAM" id="Phobius"/>
    </source>
</evidence>
<evidence type="ECO:0000313" key="2">
    <source>
        <dbReference type="EMBL" id="MBU5484318.1"/>
    </source>
</evidence>
<feature type="transmembrane region" description="Helical" evidence="1">
    <location>
        <begin position="260"/>
        <end position="282"/>
    </location>
</feature>
<keyword evidence="1" id="KW-0472">Membrane</keyword>
<dbReference type="EMBL" id="JAHLQF010000002">
    <property type="protein sequence ID" value="MBU5484318.1"/>
    <property type="molecule type" value="Genomic_DNA"/>
</dbReference>
<dbReference type="RefSeq" id="WP_216438799.1">
    <property type="nucleotide sequence ID" value="NZ_JAHLQF010000002.1"/>
</dbReference>
<name>A0ABS6EH34_9CLOT</name>
<keyword evidence="1" id="KW-0812">Transmembrane</keyword>
<reference evidence="2 3" key="1">
    <citation type="submission" date="2021-06" db="EMBL/GenBank/DDBJ databases">
        <authorList>
            <person name="Sun Q."/>
            <person name="Li D."/>
        </authorList>
    </citation>
    <scope>NUCLEOTIDE SEQUENCE [LARGE SCALE GENOMIC DNA]</scope>
    <source>
        <strain evidence="2 3">MSJ-11</strain>
    </source>
</reference>
<accession>A0ABS6EH34</accession>
<protein>
    <submittedName>
        <fullName evidence="2">Uncharacterized protein</fullName>
    </submittedName>
</protein>
<organism evidence="2 3">
    <name type="scientific">Clostridium mobile</name>
    <dbReference type="NCBI Taxonomy" id="2841512"/>
    <lineage>
        <taxon>Bacteria</taxon>
        <taxon>Bacillati</taxon>
        <taxon>Bacillota</taxon>
        <taxon>Clostridia</taxon>
        <taxon>Eubacteriales</taxon>
        <taxon>Clostridiaceae</taxon>
        <taxon>Clostridium</taxon>
    </lineage>
</organism>
<comment type="caution">
    <text evidence="2">The sequence shown here is derived from an EMBL/GenBank/DDBJ whole genome shotgun (WGS) entry which is preliminary data.</text>
</comment>
<keyword evidence="3" id="KW-1185">Reference proteome</keyword>
<evidence type="ECO:0000313" key="3">
    <source>
        <dbReference type="Proteomes" id="UP000726170"/>
    </source>
</evidence>
<proteinExistence type="predicted"/>
<keyword evidence="1" id="KW-1133">Transmembrane helix</keyword>
<feature type="transmembrane region" description="Helical" evidence="1">
    <location>
        <begin position="321"/>
        <end position="340"/>
    </location>
</feature>
<feature type="transmembrane region" description="Helical" evidence="1">
    <location>
        <begin position="294"/>
        <end position="314"/>
    </location>
</feature>
<gene>
    <name evidence="2" type="ORF">KQI86_08255</name>
</gene>
<sequence>MWIFKFIYYKWNERRRLHILSKFNDYEKFIEEQQKAVSKIKDETFKISAILNLYIGHYLNNQLDKAEEILETMKSFDIDDLDDSIKYIYFYYSINHYIATGNEIMVDRIWEESQSLREEVKEKCTEIYRHTRMNYNNFKGLYEESNKVLLEDGHDKKDDVFCNILKAEIYFNVGKEEEAKFIINDLLNGDKKLTPIVKKKIKELQAQYMNVEYEGFINTNETDEKISFKDKVWLKVRDSAFMRNLLFLFIDIKNILKNKYILLIFGPIVAAYLWGKLGYIALRDNTYRNYWNHVMGSIFLGVLTINITLLFINYMIKSKKYFSTILVALIILSPMSFIFFGEPYSSTLMATIKDLPYVVSKGYVEEVTTIEYIDIVSKSDYEYIEIEISNNSFELFYDDKFYNYILQNCYEGDIVKIKYLPNTKDLIYIKLEDITK</sequence>
<dbReference type="Proteomes" id="UP000726170">
    <property type="component" value="Unassembled WGS sequence"/>
</dbReference>